<dbReference type="NCBIfam" id="NF009932">
    <property type="entry name" value="PRK13395.1"/>
    <property type="match status" value="1"/>
</dbReference>
<comment type="cofactor">
    <cofactor evidence="5">
        <name>Ni(2+)</name>
        <dbReference type="ChEBI" id="CHEBI:49786"/>
    </cofactor>
</comment>
<proteinExistence type="inferred from homology"/>
<dbReference type="InterPro" id="IPR047233">
    <property type="entry name" value="UAH_cupin"/>
</dbReference>
<name>A0ABV6D471_9HYPH</name>
<dbReference type="InterPro" id="IPR024060">
    <property type="entry name" value="Ureidoglycolate_lyase_dom_sf"/>
</dbReference>
<dbReference type="Pfam" id="PF04115">
    <property type="entry name" value="Ureidogly_lyase"/>
    <property type="match status" value="1"/>
</dbReference>
<dbReference type="InterPro" id="IPR011051">
    <property type="entry name" value="RmlC_Cupin_sf"/>
</dbReference>
<keyword evidence="7" id="KW-1185">Reference proteome</keyword>
<dbReference type="Proteomes" id="UP001589755">
    <property type="component" value="Unassembled WGS sequence"/>
</dbReference>
<dbReference type="EMBL" id="JBHLXD010000004">
    <property type="protein sequence ID" value="MFC0207435.1"/>
    <property type="molecule type" value="Genomic_DNA"/>
</dbReference>
<accession>A0ABV6D471</accession>
<comment type="similarity">
    <text evidence="5">Belongs to the ureidoglycolate lyase family.</text>
</comment>
<evidence type="ECO:0000313" key="6">
    <source>
        <dbReference type="EMBL" id="MFC0207435.1"/>
    </source>
</evidence>
<evidence type="ECO:0000256" key="5">
    <source>
        <dbReference type="HAMAP-Rule" id="MF_00616"/>
    </source>
</evidence>
<dbReference type="SUPFAM" id="SSF51182">
    <property type="entry name" value="RmlC-like cupins"/>
    <property type="match status" value="1"/>
</dbReference>
<organism evidence="6 7">
    <name type="scientific">Chelativorans intermedius</name>
    <dbReference type="NCBI Taxonomy" id="515947"/>
    <lineage>
        <taxon>Bacteria</taxon>
        <taxon>Pseudomonadati</taxon>
        <taxon>Pseudomonadota</taxon>
        <taxon>Alphaproteobacteria</taxon>
        <taxon>Hyphomicrobiales</taxon>
        <taxon>Phyllobacteriaceae</taxon>
        <taxon>Chelativorans</taxon>
    </lineage>
</organism>
<evidence type="ECO:0000313" key="7">
    <source>
        <dbReference type="Proteomes" id="UP001589755"/>
    </source>
</evidence>
<dbReference type="GO" id="GO:0016829">
    <property type="term" value="F:lyase activity"/>
    <property type="evidence" value="ECO:0007669"/>
    <property type="project" value="UniProtKB-KW"/>
</dbReference>
<evidence type="ECO:0000256" key="1">
    <source>
        <dbReference type="ARBA" id="ARBA00011738"/>
    </source>
</evidence>
<comment type="catalytic activity">
    <reaction evidence="4 5">
        <text>(S)-ureidoglycolate = urea + glyoxylate</text>
        <dbReference type="Rhea" id="RHEA:11304"/>
        <dbReference type="ChEBI" id="CHEBI:16199"/>
        <dbReference type="ChEBI" id="CHEBI:36655"/>
        <dbReference type="ChEBI" id="CHEBI:57296"/>
        <dbReference type="EC" id="4.3.2.3"/>
    </reaction>
</comment>
<evidence type="ECO:0000256" key="2">
    <source>
        <dbReference type="ARBA" id="ARBA00022631"/>
    </source>
</evidence>
<protein>
    <recommendedName>
        <fullName evidence="5">Ureidoglycolate lyase</fullName>
        <ecNumber evidence="5">4.3.2.3</ecNumber>
    </recommendedName>
    <alternativeName>
        <fullName evidence="5">Ureidoglycolatase</fullName>
    </alternativeName>
</protein>
<evidence type="ECO:0000256" key="4">
    <source>
        <dbReference type="ARBA" id="ARBA00047684"/>
    </source>
</evidence>
<dbReference type="InterPro" id="IPR023525">
    <property type="entry name" value="Ureidogly_lyase_bac"/>
</dbReference>
<dbReference type="InterPro" id="IPR007247">
    <property type="entry name" value="Ureidogly_lyase"/>
</dbReference>
<comment type="pathway">
    <text evidence="5">Nitrogen metabolism; (S)-allantoin degradation.</text>
</comment>
<reference evidence="6 7" key="1">
    <citation type="submission" date="2024-09" db="EMBL/GenBank/DDBJ databases">
        <authorList>
            <person name="Sun Q."/>
            <person name="Mori K."/>
        </authorList>
    </citation>
    <scope>NUCLEOTIDE SEQUENCE [LARGE SCALE GENOMIC DNA]</scope>
    <source>
        <strain evidence="6 7">CCM 8543</strain>
    </source>
</reference>
<keyword evidence="2 5" id="KW-0659">Purine metabolism</keyword>
<dbReference type="Gene3D" id="2.60.120.480">
    <property type="entry name" value="Ureidoglycolate hydrolase"/>
    <property type="match status" value="1"/>
</dbReference>
<sequence length="167" mass="18303">MKTVTAEPLTKHAFRPFGDVIETEGAESLLINGGMCRRFNDLARVEAVGEGARVLVNIFRARPYPLPLKLAIVERHPLGSQAFVPLQPRPFLAIVCPDEAGRPGTPRAFLAQPGQGVNYARNTWHAVLTPIGGEVQDFLVIDRGGEGSNLEEFFFADPFEVRLPEAP</sequence>
<comment type="subunit">
    <text evidence="1 5">Homodimer.</text>
</comment>
<comment type="caution">
    <text evidence="6">The sequence shown here is derived from an EMBL/GenBank/DDBJ whole genome shotgun (WGS) entry which is preliminary data.</text>
</comment>
<dbReference type="PANTHER" id="PTHR21221">
    <property type="entry name" value="UREIDOGLYCOLATE HYDROLASE"/>
    <property type="match status" value="1"/>
</dbReference>
<gene>
    <name evidence="5" type="primary">allA</name>
    <name evidence="6" type="ORF">ACFFJ2_03365</name>
</gene>
<keyword evidence="3 5" id="KW-0456">Lyase</keyword>
<dbReference type="CDD" id="cd20298">
    <property type="entry name" value="cupin_UAH"/>
    <property type="match status" value="1"/>
</dbReference>
<dbReference type="HAMAP" id="MF_00616">
    <property type="entry name" value="Ureidogly_lyase"/>
    <property type="match status" value="1"/>
</dbReference>
<dbReference type="PIRSF" id="PIRSF017306">
    <property type="entry name" value="Ureidogly_hydro"/>
    <property type="match status" value="1"/>
</dbReference>
<dbReference type="RefSeq" id="WP_261519299.1">
    <property type="nucleotide sequence ID" value="NZ_JAODNW010000003.1"/>
</dbReference>
<evidence type="ECO:0000256" key="3">
    <source>
        <dbReference type="ARBA" id="ARBA00023239"/>
    </source>
</evidence>
<comment type="function">
    <text evidence="5">Catalyzes the catabolism of the allantoin degradation intermediate (S)-ureidoglycolate, generating urea and glyoxylate. Involved in the utilization of allantoin as nitrogen source.</text>
</comment>
<dbReference type="EC" id="4.3.2.3" evidence="5"/>
<dbReference type="PANTHER" id="PTHR21221:SF1">
    <property type="entry name" value="UREIDOGLYCOLATE LYASE"/>
    <property type="match status" value="1"/>
</dbReference>